<proteinExistence type="predicted"/>
<reference evidence="1 2" key="1">
    <citation type="journal article" date="2012" name="Eukaryot. Cell">
        <title>Genome sequence of the fungus Glarea lozoyensis: the first genome sequence of a species from the Helotiaceae family.</title>
        <authorList>
            <person name="Youssar L."/>
            <person name="Gruening B.A."/>
            <person name="Erxleben A."/>
            <person name="Guenther S."/>
            <person name="Huettel W."/>
        </authorList>
    </citation>
    <scope>NUCLEOTIDE SEQUENCE [LARGE SCALE GENOMIC DNA]</scope>
    <source>
        <strain evidence="2">ATCC 74030 / MF5533</strain>
    </source>
</reference>
<gene>
    <name evidence="1" type="ORF">M7I_0958</name>
</gene>
<accession>H0EES4</accession>
<dbReference type="EMBL" id="AGUE01000016">
    <property type="protein sequence ID" value="EHL02987.1"/>
    <property type="molecule type" value="Genomic_DNA"/>
</dbReference>
<keyword evidence="2" id="KW-1185">Reference proteome</keyword>
<evidence type="ECO:0000313" key="2">
    <source>
        <dbReference type="Proteomes" id="UP000005446"/>
    </source>
</evidence>
<comment type="caution">
    <text evidence="1">The sequence shown here is derived from an EMBL/GenBank/DDBJ whole genome shotgun (WGS) entry which is preliminary data.</text>
</comment>
<dbReference type="Proteomes" id="UP000005446">
    <property type="component" value="Unassembled WGS sequence"/>
</dbReference>
<evidence type="ECO:0000313" key="1">
    <source>
        <dbReference type="EMBL" id="EHL02987.1"/>
    </source>
</evidence>
<name>H0EES4_GLAL7</name>
<sequence length="41" mass="4645">MYADQLGVDVGWLGRRSDETPSHNGIPMNLSLRLNLFNDIE</sequence>
<dbReference type="InParanoid" id="H0EES4"/>
<dbReference type="AlphaFoldDB" id="H0EES4"/>
<organism evidence="1 2">
    <name type="scientific">Glarea lozoyensis (strain ATCC 74030 / MF5533)</name>
    <dbReference type="NCBI Taxonomy" id="1104152"/>
    <lineage>
        <taxon>Eukaryota</taxon>
        <taxon>Fungi</taxon>
        <taxon>Dikarya</taxon>
        <taxon>Ascomycota</taxon>
        <taxon>Pezizomycotina</taxon>
        <taxon>Leotiomycetes</taxon>
        <taxon>Helotiales</taxon>
        <taxon>Helotiaceae</taxon>
        <taxon>Glarea</taxon>
    </lineage>
</organism>
<dbReference type="HOGENOM" id="CLU_3279598_0_0_1"/>
<protein>
    <submittedName>
        <fullName evidence="1">Uncharacterized protein</fullName>
    </submittedName>
</protein>